<gene>
    <name evidence="1" type="ORF">AF72_03320</name>
</gene>
<dbReference type="EMBL" id="JDSQ01000004">
    <property type="protein sequence ID" value="EWS78939.1"/>
    <property type="molecule type" value="Genomic_DNA"/>
</dbReference>
<name>Z9JL70_9GAMM</name>
<sequence length="30" mass="3277">MTVNVDKNLPVLAVVLNDLKQAGIVEEILK</sequence>
<dbReference type="Proteomes" id="UP000020406">
    <property type="component" value="Unassembled WGS sequence"/>
</dbReference>
<comment type="caution">
    <text evidence="1">The sequence shown here is derived from an EMBL/GenBank/DDBJ whole genome shotgun (WGS) entry which is preliminary data.</text>
</comment>
<proteinExistence type="predicted"/>
<accession>Z9JL70</accession>
<organism evidence="1 2">
    <name type="scientific">Xylella taiwanensis</name>
    <dbReference type="NCBI Taxonomy" id="1444770"/>
    <lineage>
        <taxon>Bacteria</taxon>
        <taxon>Pseudomonadati</taxon>
        <taxon>Pseudomonadota</taxon>
        <taxon>Gammaproteobacteria</taxon>
        <taxon>Lysobacterales</taxon>
        <taxon>Lysobacteraceae</taxon>
        <taxon>Xylella</taxon>
    </lineage>
</organism>
<dbReference type="AlphaFoldDB" id="Z9JL70"/>
<protein>
    <submittedName>
        <fullName evidence="1">Uncharacterized protein</fullName>
    </submittedName>
</protein>
<evidence type="ECO:0000313" key="1">
    <source>
        <dbReference type="EMBL" id="EWS78939.1"/>
    </source>
</evidence>
<reference evidence="1 2" key="1">
    <citation type="journal article" date="2014" name="Genome Announc.">
        <title>Draft Genome Sequence of Xylella fastidiosa Pear Leaf Scorch Strain in Taiwan.</title>
        <authorList>
            <person name="Su C.C."/>
            <person name="Deng W.L."/>
            <person name="Jan F.J."/>
            <person name="Chang C.J."/>
            <person name="Huang H."/>
            <person name="Chen J."/>
        </authorList>
    </citation>
    <scope>NUCLEOTIDE SEQUENCE [LARGE SCALE GENOMIC DNA]</scope>
    <source>
        <strain evidence="1 2">PLS229</strain>
    </source>
</reference>
<evidence type="ECO:0000313" key="2">
    <source>
        <dbReference type="Proteomes" id="UP000020406"/>
    </source>
</evidence>